<name>A0A1H3XGA6_9EURY</name>
<reference evidence="1 2" key="1">
    <citation type="submission" date="2016-10" db="EMBL/GenBank/DDBJ databases">
        <authorList>
            <person name="de Groot N.N."/>
        </authorList>
    </citation>
    <scope>NUCLEOTIDE SEQUENCE [LARGE SCALE GENOMIC DNA]</scope>
    <source>
        <strain evidence="1 2">CGMCC 1.8712</strain>
    </source>
</reference>
<dbReference type="EMBL" id="FNQT01000001">
    <property type="protein sequence ID" value="SDZ98389.1"/>
    <property type="molecule type" value="Genomic_DNA"/>
</dbReference>
<dbReference type="SUPFAM" id="SSF53649">
    <property type="entry name" value="Alkaline phosphatase-like"/>
    <property type="match status" value="1"/>
</dbReference>
<dbReference type="OrthoDB" id="100846at2157"/>
<accession>A0A1H3XGA6</accession>
<evidence type="ECO:0000313" key="1">
    <source>
        <dbReference type="EMBL" id="SDZ98389.1"/>
    </source>
</evidence>
<sequence>MQEIIKKALSKSIDIVGKHSSRIYPSQNIFEKEWDVMLILDACRYDLMNEVAPEFDYLPEIGKSYSLATKTPVWMERTFSEAVNEELAETAYITGNPNSAEFVDPSKMALVDEVWKYAWNNELGTITMEPITDRAISVGRTQNFSRLLVHYMQPHEPFLSSPELGGSDTVERKTGQGSYDEFQSVWSRLENGEIAKEIVWKHYRENLRKVLRNIEILVNNVEADKLVITSDHGNALGEWNQYGHPAYRPIPSIIQVPWIELSSTDSGMYEPDNWEGPELGNVESRLRDLGYI</sequence>
<dbReference type="STRING" id="555874.SAMN04488065_1550"/>
<dbReference type="Proteomes" id="UP000236755">
    <property type="component" value="Unassembled WGS sequence"/>
</dbReference>
<gene>
    <name evidence="1" type="ORF">SAMN04488065_1550</name>
</gene>
<dbReference type="InterPro" id="IPR017850">
    <property type="entry name" value="Alkaline_phosphatase_core_sf"/>
</dbReference>
<dbReference type="RefSeq" id="WP_143025247.1">
    <property type="nucleotide sequence ID" value="NZ_FNQT01000001.1"/>
</dbReference>
<dbReference type="AlphaFoldDB" id="A0A1H3XGA6"/>
<proteinExistence type="predicted"/>
<evidence type="ECO:0000313" key="2">
    <source>
        <dbReference type="Proteomes" id="UP000236755"/>
    </source>
</evidence>
<organism evidence="1 2">
    <name type="scientific">Haloplanus vescus</name>
    <dbReference type="NCBI Taxonomy" id="555874"/>
    <lineage>
        <taxon>Archaea</taxon>
        <taxon>Methanobacteriati</taxon>
        <taxon>Methanobacteriota</taxon>
        <taxon>Stenosarchaea group</taxon>
        <taxon>Halobacteria</taxon>
        <taxon>Halobacteriales</taxon>
        <taxon>Haloferacaceae</taxon>
        <taxon>Haloplanus</taxon>
    </lineage>
</organism>
<keyword evidence="2" id="KW-1185">Reference proteome</keyword>
<dbReference type="Gene3D" id="3.40.720.10">
    <property type="entry name" value="Alkaline Phosphatase, subunit A"/>
    <property type="match status" value="1"/>
</dbReference>
<protein>
    <recommendedName>
        <fullName evidence="3">Sulfatase</fullName>
    </recommendedName>
</protein>
<evidence type="ECO:0008006" key="3">
    <source>
        <dbReference type="Google" id="ProtNLM"/>
    </source>
</evidence>